<comment type="caution">
    <text evidence="1">The sequence shown here is derived from an EMBL/GenBank/DDBJ whole genome shotgun (WGS) entry which is preliminary data.</text>
</comment>
<dbReference type="SUPFAM" id="SSF57903">
    <property type="entry name" value="FYVE/PHD zinc finger"/>
    <property type="match status" value="1"/>
</dbReference>
<keyword evidence="1" id="KW-0328">Glycosyltransferase</keyword>
<dbReference type="EMBL" id="PGCK01000001">
    <property type="protein sequence ID" value="MCD1293798.1"/>
    <property type="molecule type" value="Genomic_DNA"/>
</dbReference>
<sequence length="47" mass="5175">MHVAGLCNICGKPAGRLHTCTLCGNIVCDECMYEDVCKKCLSRKTKK</sequence>
<dbReference type="AlphaFoldDB" id="A0AAP2RAL9"/>
<proteinExistence type="predicted"/>
<name>A0AAP2RAL9_9EURY</name>
<dbReference type="Proteomes" id="UP001320159">
    <property type="component" value="Unassembled WGS sequence"/>
</dbReference>
<evidence type="ECO:0000313" key="1">
    <source>
        <dbReference type="EMBL" id="MCD1293798.1"/>
    </source>
</evidence>
<organism evidence="1 2">
    <name type="scientific">Methanooceanicella nereidis</name>
    <dbReference type="NCBI Taxonomy" id="2052831"/>
    <lineage>
        <taxon>Archaea</taxon>
        <taxon>Methanobacteriati</taxon>
        <taxon>Methanobacteriota</taxon>
        <taxon>Stenosarchaea group</taxon>
        <taxon>Methanomicrobia</taxon>
        <taxon>Methanocellales</taxon>
        <taxon>Methanocellaceae</taxon>
        <taxon>Methanooceanicella</taxon>
    </lineage>
</organism>
<evidence type="ECO:0000313" key="2">
    <source>
        <dbReference type="Proteomes" id="UP001320159"/>
    </source>
</evidence>
<dbReference type="GO" id="GO:0016757">
    <property type="term" value="F:glycosyltransferase activity"/>
    <property type="evidence" value="ECO:0007669"/>
    <property type="project" value="UniProtKB-KW"/>
</dbReference>
<reference evidence="1 2" key="1">
    <citation type="submission" date="2017-11" db="EMBL/GenBank/DDBJ databases">
        <title>Isolation and Characterization of Family Methanocellaceae Species from Potential Methane Hydrate Area Offshore Southwestern Taiwan.</title>
        <authorList>
            <person name="Zhang W.-L."/>
            <person name="Chen W.-C."/>
            <person name="Lai M.-C."/>
            <person name="Chen S.-C."/>
        </authorList>
    </citation>
    <scope>NUCLEOTIDE SEQUENCE [LARGE SCALE GENOMIC DNA]</scope>
    <source>
        <strain evidence="1 2">CWC-04</strain>
    </source>
</reference>
<protein>
    <submittedName>
        <fullName evidence="1">Orotate phosphoribosyltransferase</fullName>
    </submittedName>
</protein>
<dbReference type="InterPro" id="IPR011011">
    <property type="entry name" value="Znf_FYVE_PHD"/>
</dbReference>
<keyword evidence="2" id="KW-1185">Reference proteome</keyword>
<gene>
    <name evidence="1" type="ORF">CUJ83_02150</name>
</gene>
<accession>A0AAP2RAL9</accession>
<keyword evidence="1" id="KW-0808">Transferase</keyword>